<dbReference type="EC" id="2.1.1.-" evidence="6"/>
<keyword evidence="2 6" id="KW-0489">Methyltransferase</keyword>
<comment type="similarity">
    <text evidence="1">Belongs to the methyltransferase superfamily.</text>
</comment>
<feature type="domain" description="Methyltransferase type 11" evidence="5">
    <location>
        <begin position="52"/>
        <end position="138"/>
    </location>
</feature>
<dbReference type="InterPro" id="IPR051052">
    <property type="entry name" value="Diverse_substrate_MTase"/>
</dbReference>
<evidence type="ECO:0000256" key="4">
    <source>
        <dbReference type="SAM" id="MobiDB-lite"/>
    </source>
</evidence>
<gene>
    <name evidence="6" type="ORF">ACIBG2_49050</name>
</gene>
<proteinExistence type="inferred from homology"/>
<dbReference type="PANTHER" id="PTHR44942">
    <property type="entry name" value="METHYLTRANSF_11 DOMAIN-CONTAINING PROTEIN"/>
    <property type="match status" value="1"/>
</dbReference>
<dbReference type="GO" id="GO:0032259">
    <property type="term" value="P:methylation"/>
    <property type="evidence" value="ECO:0007669"/>
    <property type="project" value="UniProtKB-KW"/>
</dbReference>
<evidence type="ECO:0000259" key="5">
    <source>
        <dbReference type="Pfam" id="PF08241"/>
    </source>
</evidence>
<protein>
    <submittedName>
        <fullName evidence="6">Class I SAM-dependent methyltransferase</fullName>
        <ecNumber evidence="6">2.1.1.-</ecNumber>
    </submittedName>
</protein>
<dbReference type="GO" id="GO:0008168">
    <property type="term" value="F:methyltransferase activity"/>
    <property type="evidence" value="ECO:0007669"/>
    <property type="project" value="UniProtKB-KW"/>
</dbReference>
<evidence type="ECO:0000256" key="1">
    <source>
        <dbReference type="ARBA" id="ARBA00008361"/>
    </source>
</evidence>
<evidence type="ECO:0000256" key="2">
    <source>
        <dbReference type="ARBA" id="ARBA00022603"/>
    </source>
</evidence>
<organism evidence="6 7">
    <name type="scientific">Nonomuraea typhae</name>
    <dbReference type="NCBI Taxonomy" id="2603600"/>
    <lineage>
        <taxon>Bacteria</taxon>
        <taxon>Bacillati</taxon>
        <taxon>Actinomycetota</taxon>
        <taxon>Actinomycetes</taxon>
        <taxon>Streptosporangiales</taxon>
        <taxon>Streptosporangiaceae</taxon>
        <taxon>Nonomuraea</taxon>
    </lineage>
</organism>
<dbReference type="Gene3D" id="3.40.50.150">
    <property type="entry name" value="Vaccinia Virus protein VP39"/>
    <property type="match status" value="1"/>
</dbReference>
<name>A0ABW7ZB49_9ACTN</name>
<dbReference type="Proteomes" id="UP001612741">
    <property type="component" value="Unassembled WGS sequence"/>
</dbReference>
<evidence type="ECO:0000256" key="3">
    <source>
        <dbReference type="ARBA" id="ARBA00022679"/>
    </source>
</evidence>
<keyword evidence="3 6" id="KW-0808">Transferase</keyword>
<comment type="caution">
    <text evidence="6">The sequence shown here is derived from an EMBL/GenBank/DDBJ whole genome shotgun (WGS) entry which is preliminary data.</text>
</comment>
<dbReference type="EMBL" id="JBITGY010000019">
    <property type="protein sequence ID" value="MFI6505405.1"/>
    <property type="molecule type" value="Genomic_DNA"/>
</dbReference>
<feature type="region of interest" description="Disordered" evidence="4">
    <location>
        <begin position="1"/>
        <end position="21"/>
    </location>
</feature>
<evidence type="ECO:0000313" key="7">
    <source>
        <dbReference type="Proteomes" id="UP001612741"/>
    </source>
</evidence>
<keyword evidence="7" id="KW-1185">Reference proteome</keyword>
<dbReference type="PANTHER" id="PTHR44942:SF4">
    <property type="entry name" value="METHYLTRANSFERASE TYPE 11 DOMAIN-CONTAINING PROTEIN"/>
    <property type="match status" value="1"/>
</dbReference>
<dbReference type="Pfam" id="PF08241">
    <property type="entry name" value="Methyltransf_11"/>
    <property type="match status" value="1"/>
</dbReference>
<dbReference type="RefSeq" id="WP_397091555.1">
    <property type="nucleotide sequence ID" value="NZ_JBITGY010000019.1"/>
</dbReference>
<sequence>MADLPQGQRAQRQQGDFTHFGGDAALYDSSKPAYPEDLITRIVAAMPGRDILNVGCGTGIEARQFQAAGCTVLGVDPDAPMAEFARGTGVPVEVSTFETWPTADRRFDAVVSGTAWHWIDPVAGVDKAAQVLRPGGLLAPFHHAQHTPPELADAVGGSLPAWTSRAADAYRRVAPHSPFDVDGRRRSSAELYQPLFDEIAGRIRQSNRFSEPEQWRYGWERTYSRDEWLELLPTYGAIAKLPSEKLAEALETVRTVIDRMGGSFSLPYTTVAVVAVRTDTG</sequence>
<reference evidence="6 7" key="1">
    <citation type="submission" date="2024-10" db="EMBL/GenBank/DDBJ databases">
        <title>The Natural Products Discovery Center: Release of the First 8490 Sequenced Strains for Exploring Actinobacteria Biosynthetic Diversity.</title>
        <authorList>
            <person name="Kalkreuter E."/>
            <person name="Kautsar S.A."/>
            <person name="Yang D."/>
            <person name="Bader C.D."/>
            <person name="Teijaro C.N."/>
            <person name="Fluegel L."/>
            <person name="Davis C.M."/>
            <person name="Simpson J.R."/>
            <person name="Lauterbach L."/>
            <person name="Steele A.D."/>
            <person name="Gui C."/>
            <person name="Meng S."/>
            <person name="Li G."/>
            <person name="Viehrig K."/>
            <person name="Ye F."/>
            <person name="Su P."/>
            <person name="Kiefer A.F."/>
            <person name="Nichols A."/>
            <person name="Cepeda A.J."/>
            <person name="Yan W."/>
            <person name="Fan B."/>
            <person name="Jiang Y."/>
            <person name="Adhikari A."/>
            <person name="Zheng C.-J."/>
            <person name="Schuster L."/>
            <person name="Cowan T.M."/>
            <person name="Smanski M.J."/>
            <person name="Chevrette M.G."/>
            <person name="De Carvalho L.P.S."/>
            <person name="Shen B."/>
        </authorList>
    </citation>
    <scope>NUCLEOTIDE SEQUENCE [LARGE SCALE GENOMIC DNA]</scope>
    <source>
        <strain evidence="6 7">NPDC050545</strain>
    </source>
</reference>
<evidence type="ECO:0000313" key="6">
    <source>
        <dbReference type="EMBL" id="MFI6505405.1"/>
    </source>
</evidence>
<dbReference type="SUPFAM" id="SSF53335">
    <property type="entry name" value="S-adenosyl-L-methionine-dependent methyltransferases"/>
    <property type="match status" value="1"/>
</dbReference>
<dbReference type="CDD" id="cd02440">
    <property type="entry name" value="AdoMet_MTases"/>
    <property type="match status" value="1"/>
</dbReference>
<dbReference type="InterPro" id="IPR013216">
    <property type="entry name" value="Methyltransf_11"/>
</dbReference>
<accession>A0ABW7ZB49</accession>
<dbReference type="InterPro" id="IPR029063">
    <property type="entry name" value="SAM-dependent_MTases_sf"/>
</dbReference>